<dbReference type="GO" id="GO:0005509">
    <property type="term" value="F:calcium ion binding"/>
    <property type="evidence" value="ECO:0007669"/>
    <property type="project" value="InterPro"/>
</dbReference>
<dbReference type="CDD" id="cd00051">
    <property type="entry name" value="EFh"/>
    <property type="match status" value="1"/>
</dbReference>
<dbReference type="Pfam" id="PF13499">
    <property type="entry name" value="EF-hand_7"/>
    <property type="match status" value="1"/>
</dbReference>
<dbReference type="Gene3D" id="1.10.238.10">
    <property type="entry name" value="EF-hand"/>
    <property type="match status" value="2"/>
</dbReference>
<dbReference type="AlphaFoldDB" id="A0A9J6BR05"/>
<dbReference type="GO" id="GO:0016460">
    <property type="term" value="C:myosin II complex"/>
    <property type="evidence" value="ECO:0007669"/>
    <property type="project" value="TreeGrafter"/>
</dbReference>
<protein>
    <recommendedName>
        <fullName evidence="2">EF-hand domain-containing protein</fullName>
    </recommendedName>
</protein>
<dbReference type="InterPro" id="IPR002048">
    <property type="entry name" value="EF_hand_dom"/>
</dbReference>
<reference evidence="3" key="1">
    <citation type="submission" date="2021-03" db="EMBL/GenBank/DDBJ databases">
        <title>Chromosome level genome of the anhydrobiotic midge Polypedilum vanderplanki.</title>
        <authorList>
            <person name="Yoshida Y."/>
            <person name="Kikawada T."/>
            <person name="Gusev O."/>
        </authorList>
    </citation>
    <scope>NUCLEOTIDE SEQUENCE</scope>
    <source>
        <strain evidence="3">NIAS01</strain>
        <tissue evidence="3">Whole body or cell culture</tissue>
    </source>
</reference>
<gene>
    <name evidence="3" type="ORF">PVAND_002248</name>
</gene>
<dbReference type="EMBL" id="JADBJN010000003">
    <property type="protein sequence ID" value="KAG5672093.1"/>
    <property type="molecule type" value="Genomic_DNA"/>
</dbReference>
<dbReference type="PANTHER" id="PTHR23048:SF0">
    <property type="entry name" value="CALMODULIN LIKE 3"/>
    <property type="match status" value="1"/>
</dbReference>
<dbReference type="InterPro" id="IPR050230">
    <property type="entry name" value="CALM/Myosin/TropC-like"/>
</dbReference>
<evidence type="ECO:0000256" key="1">
    <source>
        <dbReference type="ARBA" id="ARBA00022737"/>
    </source>
</evidence>
<evidence type="ECO:0000259" key="2">
    <source>
        <dbReference type="PROSITE" id="PS50222"/>
    </source>
</evidence>
<evidence type="ECO:0000313" key="3">
    <source>
        <dbReference type="EMBL" id="KAG5672093.1"/>
    </source>
</evidence>
<dbReference type="InterPro" id="IPR011992">
    <property type="entry name" value="EF-hand-dom_pair"/>
</dbReference>
<keyword evidence="1" id="KW-0677">Repeat</keyword>
<dbReference type="PANTHER" id="PTHR23048">
    <property type="entry name" value="MYOSIN LIGHT CHAIN 1, 3"/>
    <property type="match status" value="1"/>
</dbReference>
<dbReference type="PROSITE" id="PS50222">
    <property type="entry name" value="EF_HAND_2"/>
    <property type="match status" value="1"/>
</dbReference>
<dbReference type="OrthoDB" id="435273at2759"/>
<evidence type="ECO:0000313" key="4">
    <source>
        <dbReference type="Proteomes" id="UP001107558"/>
    </source>
</evidence>
<dbReference type="FunFam" id="1.10.238.10:FF:000001">
    <property type="entry name" value="Calmodulin 1"/>
    <property type="match status" value="1"/>
</dbReference>
<organism evidence="3 4">
    <name type="scientific">Polypedilum vanderplanki</name>
    <name type="common">Sleeping chironomid midge</name>
    <dbReference type="NCBI Taxonomy" id="319348"/>
    <lineage>
        <taxon>Eukaryota</taxon>
        <taxon>Metazoa</taxon>
        <taxon>Ecdysozoa</taxon>
        <taxon>Arthropoda</taxon>
        <taxon>Hexapoda</taxon>
        <taxon>Insecta</taxon>
        <taxon>Pterygota</taxon>
        <taxon>Neoptera</taxon>
        <taxon>Endopterygota</taxon>
        <taxon>Diptera</taxon>
        <taxon>Nematocera</taxon>
        <taxon>Chironomoidea</taxon>
        <taxon>Chironomidae</taxon>
        <taxon>Chironominae</taxon>
        <taxon>Polypedilum</taxon>
        <taxon>Polypedilum</taxon>
    </lineage>
</organism>
<accession>A0A9J6BR05</accession>
<name>A0A9J6BR05_POLVA</name>
<comment type="caution">
    <text evidence="3">The sequence shown here is derived from an EMBL/GenBank/DDBJ whole genome shotgun (WGS) entry which is preliminary data.</text>
</comment>
<sequence length="157" mass="18279">MSQHLKHFDATSLDNFREAFYLFAKNRNENPIYIRTIDELVLIMRSLSFSPTVNEVANYMKKYNFKMSFSDFLEVIHTHSGVEKLPDEITQAFQAYDTKKTGKISARALQNILCNWGESLTHREVQMIFREANININSDINYNEFLKIIATPAPDYA</sequence>
<dbReference type="SUPFAM" id="SSF47473">
    <property type="entry name" value="EF-hand"/>
    <property type="match status" value="1"/>
</dbReference>
<proteinExistence type="predicted"/>
<keyword evidence="4" id="KW-1185">Reference proteome</keyword>
<dbReference type="Proteomes" id="UP001107558">
    <property type="component" value="Chromosome 3"/>
</dbReference>
<feature type="domain" description="EF-hand" evidence="2">
    <location>
        <begin position="84"/>
        <end position="119"/>
    </location>
</feature>